<dbReference type="GO" id="GO:0006784">
    <property type="term" value="P:heme A biosynthetic process"/>
    <property type="evidence" value="ECO:0007669"/>
    <property type="project" value="InterPro"/>
</dbReference>
<dbReference type="GO" id="GO:0120547">
    <property type="term" value="F:heme A synthase activity"/>
    <property type="evidence" value="ECO:0007669"/>
    <property type="project" value="UniProtKB-EC"/>
</dbReference>
<keyword evidence="4" id="KW-0479">Metal-binding</keyword>
<keyword evidence="7" id="KW-0408">Iron</keyword>
<dbReference type="Proteomes" id="UP000822476">
    <property type="component" value="Unassembled WGS sequence"/>
</dbReference>
<keyword evidence="9 12" id="KW-0472">Membrane</keyword>
<feature type="transmembrane region" description="Helical" evidence="12">
    <location>
        <begin position="171"/>
        <end position="189"/>
    </location>
</feature>
<evidence type="ECO:0000256" key="1">
    <source>
        <dbReference type="ARBA" id="ARBA00001970"/>
    </source>
</evidence>
<accession>A0A8S9YCH3</accession>
<evidence type="ECO:0000256" key="10">
    <source>
        <dbReference type="ARBA" id="ARBA00044501"/>
    </source>
</evidence>
<comment type="subcellular location">
    <subcellularLocation>
        <location evidence="2">Membrane</location>
        <topology evidence="2">Multi-pass membrane protein</topology>
    </subcellularLocation>
</comment>
<name>A0A8S9YCH3_9TREM</name>
<evidence type="ECO:0000256" key="5">
    <source>
        <dbReference type="ARBA" id="ARBA00022989"/>
    </source>
</evidence>
<evidence type="ECO:0000313" key="14">
    <source>
        <dbReference type="Proteomes" id="UP000822476"/>
    </source>
</evidence>
<keyword evidence="5 12" id="KW-1133">Transmembrane helix</keyword>
<evidence type="ECO:0000256" key="11">
    <source>
        <dbReference type="ARBA" id="ARBA00048044"/>
    </source>
</evidence>
<feature type="transmembrane region" description="Helical" evidence="12">
    <location>
        <begin position="217"/>
        <end position="238"/>
    </location>
</feature>
<dbReference type="Pfam" id="PF02628">
    <property type="entry name" value="COX15-CtaA"/>
    <property type="match status" value="1"/>
</dbReference>
<reference evidence="13" key="1">
    <citation type="submission" date="2019-07" db="EMBL/GenBank/DDBJ databases">
        <title>Annotation for the trematode Paragonimus miyazaki's.</title>
        <authorList>
            <person name="Choi Y.-J."/>
        </authorList>
    </citation>
    <scope>NUCLEOTIDE SEQUENCE</scope>
    <source>
        <strain evidence="13">Japan</strain>
    </source>
</reference>
<evidence type="ECO:0000256" key="6">
    <source>
        <dbReference type="ARBA" id="ARBA00023002"/>
    </source>
</evidence>
<comment type="catalytic activity">
    <reaction evidence="11">
        <text>Fe(II)-heme o + 2 A + H2O = Fe(II)-heme a + 2 AH2</text>
        <dbReference type="Rhea" id="RHEA:63388"/>
        <dbReference type="ChEBI" id="CHEBI:13193"/>
        <dbReference type="ChEBI" id="CHEBI:15377"/>
        <dbReference type="ChEBI" id="CHEBI:17499"/>
        <dbReference type="ChEBI" id="CHEBI:60530"/>
        <dbReference type="ChEBI" id="CHEBI:61715"/>
        <dbReference type="EC" id="1.17.99.9"/>
    </reaction>
    <physiologicalReaction direction="left-to-right" evidence="11">
        <dbReference type="Rhea" id="RHEA:63389"/>
    </physiologicalReaction>
</comment>
<evidence type="ECO:0000256" key="4">
    <source>
        <dbReference type="ARBA" id="ARBA00022723"/>
    </source>
</evidence>
<evidence type="ECO:0000313" key="13">
    <source>
        <dbReference type="EMBL" id="KAF7232240.1"/>
    </source>
</evidence>
<dbReference type="AlphaFoldDB" id="A0A8S9YCH3"/>
<dbReference type="InterPro" id="IPR023754">
    <property type="entry name" value="HemeA_Synthase_type2"/>
</dbReference>
<dbReference type="PANTHER" id="PTHR23289">
    <property type="entry name" value="CYTOCHROME C OXIDASE ASSEMBLY PROTEIN COX15"/>
    <property type="match status" value="1"/>
</dbReference>
<dbReference type="GO" id="GO:0005743">
    <property type="term" value="C:mitochondrial inner membrane"/>
    <property type="evidence" value="ECO:0007669"/>
    <property type="project" value="TreeGrafter"/>
</dbReference>
<dbReference type="PANTHER" id="PTHR23289:SF2">
    <property type="entry name" value="CYTOCHROME C OXIDASE ASSEMBLY PROTEIN COX15 HOMOLOG"/>
    <property type="match status" value="1"/>
</dbReference>
<feature type="transmembrane region" description="Helical" evidence="12">
    <location>
        <begin position="326"/>
        <end position="347"/>
    </location>
</feature>
<gene>
    <name evidence="13" type="ORF">EG68_11829</name>
</gene>
<evidence type="ECO:0000256" key="9">
    <source>
        <dbReference type="ARBA" id="ARBA00023136"/>
    </source>
</evidence>
<proteinExistence type="predicted"/>
<evidence type="ECO:0000256" key="7">
    <source>
        <dbReference type="ARBA" id="ARBA00023004"/>
    </source>
</evidence>
<protein>
    <submittedName>
        <fullName evidence="13">Uncharacterized protein</fullName>
    </submittedName>
</protein>
<keyword evidence="6" id="KW-0560">Oxidoreductase</keyword>
<feature type="transmembrane region" description="Helical" evidence="12">
    <location>
        <begin position="141"/>
        <end position="159"/>
    </location>
</feature>
<sequence length="411" mass="45938">MVLLRFSCSVRPFLNNVFHGGFLWSLKYTPHMRCAFRFKSVTTVSRAVGHYGSVGKWLVGLSAMTFGAVVLGGATRLTESGLSMVDWHPFKEAPPSSEEQWIAEFSKYKQFPEYQYHVRQHGEMSLSRFKFIWYMEYTHRMWGRMIGAMFALPGAYFWYKGYFSSRMKPRFLIYGGLLGFQGLLGWLMVRSGLKEPQPPVGHKPDEPFAGVPRVGHFWLSAHLVSAVVLYSLFLWGSMDHLAKHPPMKSFAGLKSLKILGHSSKALTFATLIFGAFVAGLDAGLVYNSWPKMADRWIPTDLISPQYGSTLSNLVNNPTGVQFVHRVLAYSTVAVATALWVSVMRLGVAQTGPRIRNAAHLVLAAVWGQSALGVLTLLHYVPVSLGVMHQGGSLVLFSTLLWFTHCLRAVPK</sequence>
<comment type="caution">
    <text evidence="13">The sequence shown here is derived from an EMBL/GenBank/DDBJ whole genome shotgun (WGS) entry which is preliminary data.</text>
</comment>
<keyword evidence="14" id="KW-1185">Reference proteome</keyword>
<dbReference type="GO" id="GO:0046872">
    <property type="term" value="F:metal ion binding"/>
    <property type="evidence" value="ECO:0007669"/>
    <property type="project" value="UniProtKB-KW"/>
</dbReference>
<organism evidence="13 14">
    <name type="scientific">Paragonimus skrjabini miyazakii</name>
    <dbReference type="NCBI Taxonomy" id="59628"/>
    <lineage>
        <taxon>Eukaryota</taxon>
        <taxon>Metazoa</taxon>
        <taxon>Spiralia</taxon>
        <taxon>Lophotrochozoa</taxon>
        <taxon>Platyhelminthes</taxon>
        <taxon>Trematoda</taxon>
        <taxon>Digenea</taxon>
        <taxon>Plagiorchiida</taxon>
        <taxon>Troglotremata</taxon>
        <taxon>Troglotrematidae</taxon>
        <taxon>Paragonimus</taxon>
    </lineage>
</organism>
<feature type="transmembrane region" description="Helical" evidence="12">
    <location>
        <begin position="54"/>
        <end position="74"/>
    </location>
</feature>
<evidence type="ECO:0000256" key="8">
    <source>
        <dbReference type="ARBA" id="ARBA00023133"/>
    </source>
</evidence>
<keyword evidence="3 12" id="KW-0812">Transmembrane</keyword>
<dbReference type="EMBL" id="JTDE01021966">
    <property type="protein sequence ID" value="KAF7232240.1"/>
    <property type="molecule type" value="Genomic_DNA"/>
</dbReference>
<evidence type="ECO:0000256" key="2">
    <source>
        <dbReference type="ARBA" id="ARBA00004141"/>
    </source>
</evidence>
<evidence type="ECO:0000256" key="12">
    <source>
        <dbReference type="SAM" id="Phobius"/>
    </source>
</evidence>
<dbReference type="GO" id="GO:0016653">
    <property type="term" value="F:oxidoreductase activity, acting on NAD(P)H, heme protein as acceptor"/>
    <property type="evidence" value="ECO:0007669"/>
    <property type="project" value="TreeGrafter"/>
</dbReference>
<feature type="transmembrane region" description="Helical" evidence="12">
    <location>
        <begin position="265"/>
        <end position="286"/>
    </location>
</feature>
<comment type="pathway">
    <text evidence="10">Porphyrin-containing compound metabolism; heme A biosynthesis; heme A from heme O: step 1/1.</text>
</comment>
<keyword evidence="8" id="KW-0350">Heme biosynthesis</keyword>
<comment type="cofactor">
    <cofactor evidence="1">
        <name>heme b</name>
        <dbReference type="ChEBI" id="CHEBI:60344"/>
    </cofactor>
</comment>
<feature type="transmembrane region" description="Helical" evidence="12">
    <location>
        <begin position="386"/>
        <end position="406"/>
    </location>
</feature>
<dbReference type="OrthoDB" id="1726137at2759"/>
<dbReference type="InterPro" id="IPR003780">
    <property type="entry name" value="COX15/CtaA_fam"/>
</dbReference>
<evidence type="ECO:0000256" key="3">
    <source>
        <dbReference type="ARBA" id="ARBA00022692"/>
    </source>
</evidence>
<feature type="transmembrane region" description="Helical" evidence="12">
    <location>
        <begin position="359"/>
        <end position="380"/>
    </location>
</feature>